<accession>A0A0G4EQB8</accession>
<dbReference type="AlphaFoldDB" id="A0A0G4EQB8"/>
<dbReference type="Proteomes" id="UP000041254">
    <property type="component" value="Unassembled WGS sequence"/>
</dbReference>
<dbReference type="SMART" id="SM00879">
    <property type="entry name" value="Brix"/>
    <property type="match status" value="1"/>
</dbReference>
<evidence type="ECO:0000256" key="4">
    <source>
        <dbReference type="ARBA" id="ARBA00023242"/>
    </source>
</evidence>
<dbReference type="STRING" id="1169540.A0A0G4EQB8"/>
<dbReference type="InParanoid" id="A0A0G4EQB8"/>
<evidence type="ECO:0000256" key="2">
    <source>
        <dbReference type="ARBA" id="ARBA00006369"/>
    </source>
</evidence>
<dbReference type="FunCoup" id="A0A0G4EQB8">
    <property type="interactions" value="488"/>
</dbReference>
<protein>
    <recommendedName>
        <fullName evidence="5">Brix domain-containing protein</fullName>
    </recommendedName>
</protein>
<organism evidence="6 7">
    <name type="scientific">Vitrella brassicaformis (strain CCMP3155)</name>
    <dbReference type="NCBI Taxonomy" id="1169540"/>
    <lineage>
        <taxon>Eukaryota</taxon>
        <taxon>Sar</taxon>
        <taxon>Alveolata</taxon>
        <taxon>Colpodellida</taxon>
        <taxon>Vitrellaceae</taxon>
        <taxon>Vitrella</taxon>
    </lineage>
</organism>
<comment type="similarity">
    <text evidence="2">Belongs to the BRX1 family.</text>
</comment>
<dbReference type="EMBL" id="CDMY01000293">
    <property type="protein sequence ID" value="CEL99980.1"/>
    <property type="molecule type" value="Genomic_DNA"/>
</dbReference>
<evidence type="ECO:0000259" key="5">
    <source>
        <dbReference type="PROSITE" id="PS50833"/>
    </source>
</evidence>
<dbReference type="VEuPathDB" id="CryptoDB:Vbra_4100"/>
<sequence>MSSIDEDGQDLTTSALDAAGDGADPDPYLLKDASYLVRDTKWKNKQRTLVFSSRGITHRYRHLMEDLKRLMPHSKSEAKWEKKQTLRDVNELCELKSCNNCVFLEVRKGRELYMWVSRVPDGPSAKFQILNVHTLGELKMTGNCLLHSRPLLSFDHHFDTLPPLALLRELFAQVFGTPRNHPKSKPFFDHVMAFSFHDNKIWFRHYQIAPMTEDDREDPDRTVLTEIGPRFVMDPIRIFGGSFGGSTLWQNPHYVSPIEIRRRLHAKYGKSYAGRLLAKEHREDVERAAEMEEDELDQMFD</sequence>
<dbReference type="GO" id="GO:0000027">
    <property type="term" value="P:ribosomal large subunit assembly"/>
    <property type="evidence" value="ECO:0007669"/>
    <property type="project" value="TreeGrafter"/>
</dbReference>
<dbReference type="Gene3D" id="3.40.50.10480">
    <property type="entry name" value="Probable brix-domain ribosomal biogenesis protein"/>
    <property type="match status" value="1"/>
</dbReference>
<evidence type="ECO:0000256" key="1">
    <source>
        <dbReference type="ARBA" id="ARBA00004604"/>
    </source>
</evidence>
<evidence type="ECO:0000313" key="7">
    <source>
        <dbReference type="Proteomes" id="UP000041254"/>
    </source>
</evidence>
<dbReference type="PANTHER" id="PTHR13634:SF0">
    <property type="entry name" value="RIBOSOME BIOGENESIS PROTEIN BRX1 HOMOLOG"/>
    <property type="match status" value="1"/>
</dbReference>
<dbReference type="GO" id="GO:0019843">
    <property type="term" value="F:rRNA binding"/>
    <property type="evidence" value="ECO:0007669"/>
    <property type="project" value="InterPro"/>
</dbReference>
<dbReference type="PANTHER" id="PTHR13634">
    <property type="entry name" value="RIBOSOME BIOGENESIS PROTEIN BRIX"/>
    <property type="match status" value="1"/>
</dbReference>
<dbReference type="GO" id="GO:0005730">
    <property type="term" value="C:nucleolus"/>
    <property type="evidence" value="ECO:0007669"/>
    <property type="project" value="UniProtKB-SubCell"/>
</dbReference>
<dbReference type="GO" id="GO:0006364">
    <property type="term" value="P:rRNA processing"/>
    <property type="evidence" value="ECO:0007669"/>
    <property type="project" value="InterPro"/>
</dbReference>
<dbReference type="PROSITE" id="PS50833">
    <property type="entry name" value="BRIX"/>
    <property type="match status" value="1"/>
</dbReference>
<dbReference type="Pfam" id="PF04427">
    <property type="entry name" value="Brix"/>
    <property type="match status" value="1"/>
</dbReference>
<dbReference type="OrthoDB" id="1638493at2759"/>
<feature type="domain" description="Brix" evidence="5">
    <location>
        <begin position="46"/>
        <end position="244"/>
    </location>
</feature>
<comment type="subcellular location">
    <subcellularLocation>
        <location evidence="1">Nucleus</location>
        <location evidence="1">Nucleolus</location>
    </subcellularLocation>
</comment>
<dbReference type="InterPro" id="IPR007109">
    <property type="entry name" value="Brix"/>
</dbReference>
<dbReference type="SUPFAM" id="SSF52954">
    <property type="entry name" value="Class II aaRS ABD-related"/>
    <property type="match status" value="1"/>
</dbReference>
<dbReference type="FunFam" id="3.40.50.10480:FF:000009">
    <property type="entry name" value="Ribosome biogenesis protein, putative"/>
    <property type="match status" value="1"/>
</dbReference>
<dbReference type="PhylomeDB" id="A0A0G4EQB8"/>
<gene>
    <name evidence="6" type="ORF">Vbra_4100</name>
</gene>
<proteinExistence type="inferred from homology"/>
<keyword evidence="7" id="KW-1185">Reference proteome</keyword>
<keyword evidence="4" id="KW-0539">Nucleus</keyword>
<evidence type="ECO:0000313" key="6">
    <source>
        <dbReference type="EMBL" id="CEL99980.1"/>
    </source>
</evidence>
<dbReference type="OMA" id="YRHRHLM"/>
<evidence type="ECO:0000256" key="3">
    <source>
        <dbReference type="ARBA" id="ARBA00022517"/>
    </source>
</evidence>
<reference evidence="6 7" key="1">
    <citation type="submission" date="2014-11" db="EMBL/GenBank/DDBJ databases">
        <authorList>
            <person name="Zhu J."/>
            <person name="Qi W."/>
            <person name="Song R."/>
        </authorList>
    </citation>
    <scope>NUCLEOTIDE SEQUENCE [LARGE SCALE GENOMIC DNA]</scope>
</reference>
<dbReference type="InterPro" id="IPR026532">
    <property type="entry name" value="BRX1"/>
</dbReference>
<name>A0A0G4EQB8_VITBC</name>
<keyword evidence="3" id="KW-0690">Ribosome biogenesis</keyword>